<keyword evidence="3" id="KW-1185">Reference proteome</keyword>
<protein>
    <submittedName>
        <fullName evidence="2">Uncharacterized protein</fullName>
    </submittedName>
</protein>
<organism evidence="2 3">
    <name type="scientific">Rhizopus oryzae</name>
    <name type="common">Mucormycosis agent</name>
    <name type="synonym">Rhizopus arrhizus var. delemar</name>
    <dbReference type="NCBI Taxonomy" id="64495"/>
    <lineage>
        <taxon>Eukaryota</taxon>
        <taxon>Fungi</taxon>
        <taxon>Fungi incertae sedis</taxon>
        <taxon>Mucoromycota</taxon>
        <taxon>Mucoromycotina</taxon>
        <taxon>Mucoromycetes</taxon>
        <taxon>Mucorales</taxon>
        <taxon>Mucorineae</taxon>
        <taxon>Rhizopodaceae</taxon>
        <taxon>Rhizopus</taxon>
    </lineage>
</organism>
<dbReference type="AlphaFoldDB" id="A0A9P6X194"/>
<evidence type="ECO:0000313" key="2">
    <source>
        <dbReference type="EMBL" id="KAG1302796.1"/>
    </source>
</evidence>
<feature type="coiled-coil region" evidence="1">
    <location>
        <begin position="243"/>
        <end position="274"/>
    </location>
</feature>
<comment type="caution">
    <text evidence="2">The sequence shown here is derived from an EMBL/GenBank/DDBJ whole genome shotgun (WGS) entry which is preliminary data.</text>
</comment>
<dbReference type="OrthoDB" id="2282457at2759"/>
<keyword evidence="1" id="KW-0175">Coiled coil</keyword>
<reference evidence="2" key="1">
    <citation type="journal article" date="2020" name="Microb. Genom.">
        <title>Genetic diversity of clinical and environmental Mucorales isolates obtained from an investigation of mucormycosis cases among solid organ transplant recipients.</title>
        <authorList>
            <person name="Nguyen M.H."/>
            <person name="Kaul D."/>
            <person name="Muto C."/>
            <person name="Cheng S.J."/>
            <person name="Richter R.A."/>
            <person name="Bruno V.M."/>
            <person name="Liu G."/>
            <person name="Beyhan S."/>
            <person name="Sundermann A.J."/>
            <person name="Mounaud S."/>
            <person name="Pasculle A.W."/>
            <person name="Nierman W.C."/>
            <person name="Driscoll E."/>
            <person name="Cumbie R."/>
            <person name="Clancy C.J."/>
            <person name="Dupont C.L."/>
        </authorList>
    </citation>
    <scope>NUCLEOTIDE SEQUENCE</scope>
    <source>
        <strain evidence="2">GL11</strain>
    </source>
</reference>
<dbReference type="Proteomes" id="UP000716291">
    <property type="component" value="Unassembled WGS sequence"/>
</dbReference>
<sequence>MMTEEYKYNMNDQDVNQCLKKLTKAQEFLVQAISGDRANFLDRVVSYRVDDNHSKDEAQAITLLKYILIDYHANCEKPTYYTRTNERTPYCEHVIPIFKYFSAVYKSMTFMWCEKSLEANKQLAICLDDEQKKLMDGIVYSVRDKAERLVMECSGEVDGEHTEEDTLKLMEATSRCLKNEMGRYQSSSWLTFGARKVLVIQAINNTITLLSTKRVEGNKWAFIEQRSALIPRDWEDRMYWIKVVELLMKLNELLSEQEEVTQNHEHNVSSIERQFSLDSPLWILGAHLDTHPGQHDASVDSEIKNADGLRNVDDDNGLEPEDQPTIQEPLPTISPSLHPGNIAINPINVNPLRKTFDEAVIDACQQSGSQHAERQKTLYIVDALDLKPFAIFDKNGIEQNALAHERVISSITAGNDSILPILPLKRSYDDEESAPCMKCTPITAPGLDRILASSPYSKLIRRRQYVELSSAICKLLNQDWEFHPQMRYFTAKVFSGAIMHNTGNGQAIIVNTVESYGRTKHVDGHREAFGRLKDTVVDTSLPPPIDTKYPDVWPNSLQHADGTKLLIGTQVSNVLITSSMRLDARVKPYVGSSNMSFRLSSTVDSLCARLYLDSVCLEEALAILESPDTSCLSSFNMIYQLCQIRSKFATPSAYALCRSSGPITLAHVCQPYTVFTLADNNRGNNPGATLFRTIGVLMLKHGNAARLQKRTVEELASLATGKIKELLLTICRLFPSTDEDMAIINNEQLSKHLSTMADLLMPSIAIANNAVALQVSRAFDFAV</sequence>
<accession>A0A9P6X194</accession>
<dbReference type="EMBL" id="JAANQT010002262">
    <property type="protein sequence ID" value="KAG1302796.1"/>
    <property type="molecule type" value="Genomic_DNA"/>
</dbReference>
<proteinExistence type="predicted"/>
<evidence type="ECO:0000256" key="1">
    <source>
        <dbReference type="SAM" id="Coils"/>
    </source>
</evidence>
<gene>
    <name evidence="2" type="ORF">G6F64_010626</name>
</gene>
<name>A0A9P6X194_RHIOR</name>
<evidence type="ECO:0000313" key="3">
    <source>
        <dbReference type="Proteomes" id="UP000716291"/>
    </source>
</evidence>